<keyword evidence="8" id="KW-0965">Cell junction</keyword>
<keyword evidence="7" id="KW-0677">Repeat</keyword>
<keyword evidence="11" id="KW-1015">Disulfide bond</keyword>
<dbReference type="FunFam" id="3.30.430.20:FF:000008">
    <property type="entry name" value="cysteine-rich repeat secretory protein 3"/>
    <property type="match status" value="1"/>
</dbReference>
<keyword evidence="4" id="KW-0945">Host-virus interaction</keyword>
<gene>
    <name evidence="17" type="ORF">Nepgr_021759</name>
</gene>
<dbReference type="PANTHER" id="PTHR32080">
    <property type="entry name" value="ANTIFUNGAL PROTEIN GINKBILOBIN-2-LIKE"/>
    <property type="match status" value="1"/>
</dbReference>
<dbReference type="InterPro" id="IPR051378">
    <property type="entry name" value="Cell2Cell_Antifungal"/>
</dbReference>
<organism evidence="17 18">
    <name type="scientific">Nepenthes gracilis</name>
    <name type="common">Slender pitcher plant</name>
    <dbReference type="NCBI Taxonomy" id="150966"/>
    <lineage>
        <taxon>Eukaryota</taxon>
        <taxon>Viridiplantae</taxon>
        <taxon>Streptophyta</taxon>
        <taxon>Embryophyta</taxon>
        <taxon>Tracheophyta</taxon>
        <taxon>Spermatophyta</taxon>
        <taxon>Magnoliopsida</taxon>
        <taxon>eudicotyledons</taxon>
        <taxon>Gunneridae</taxon>
        <taxon>Pentapetalae</taxon>
        <taxon>Caryophyllales</taxon>
        <taxon>Nepenthaceae</taxon>
        <taxon>Nepenthes</taxon>
    </lineage>
</organism>
<dbReference type="CDD" id="cd23509">
    <property type="entry name" value="Gnk2-like"/>
    <property type="match status" value="2"/>
</dbReference>
<dbReference type="GO" id="GO:0046739">
    <property type="term" value="P:transport of virus in multicellular host"/>
    <property type="evidence" value="ECO:0007669"/>
    <property type="project" value="UniProtKB-ARBA"/>
</dbReference>
<evidence type="ECO:0000256" key="4">
    <source>
        <dbReference type="ARBA" id="ARBA00022581"/>
    </source>
</evidence>
<proteinExistence type="inferred from homology"/>
<feature type="chain" id="PRO_5041980620" description="Gnk2-homologous domain-containing protein" evidence="15">
    <location>
        <begin position="30"/>
        <end position="300"/>
    </location>
</feature>
<dbReference type="InterPro" id="IPR002902">
    <property type="entry name" value="GNK2"/>
</dbReference>
<comment type="subcellular location">
    <subcellularLocation>
        <location evidence="12">Cell junction</location>
        <location evidence="12">Plasmodesma</location>
    </subcellularLocation>
    <subcellularLocation>
        <location evidence="1">Cell membrane</location>
        <topology evidence="1">Single-pass type I membrane protein</topology>
    </subcellularLocation>
</comment>
<evidence type="ECO:0000256" key="10">
    <source>
        <dbReference type="ARBA" id="ARBA00023136"/>
    </source>
</evidence>
<evidence type="ECO:0000259" key="16">
    <source>
        <dbReference type="PROSITE" id="PS51473"/>
    </source>
</evidence>
<keyword evidence="18" id="KW-1185">Reference proteome</keyword>
<dbReference type="EMBL" id="BSYO01000021">
    <property type="protein sequence ID" value="GMH19918.1"/>
    <property type="molecule type" value="Genomic_DNA"/>
</dbReference>
<evidence type="ECO:0000256" key="6">
    <source>
        <dbReference type="ARBA" id="ARBA00022729"/>
    </source>
</evidence>
<reference evidence="17" key="1">
    <citation type="submission" date="2023-05" db="EMBL/GenBank/DDBJ databases">
        <title>Nepenthes gracilis genome sequencing.</title>
        <authorList>
            <person name="Fukushima K."/>
        </authorList>
    </citation>
    <scope>NUCLEOTIDE SEQUENCE</scope>
    <source>
        <strain evidence="17">SING2019-196</strain>
    </source>
</reference>
<evidence type="ECO:0000256" key="1">
    <source>
        <dbReference type="ARBA" id="ARBA00004251"/>
    </source>
</evidence>
<dbReference type="FunFam" id="3.30.430.20:FF:000001">
    <property type="entry name" value="cysteine-rich repeat secretory protein 3"/>
    <property type="match status" value="1"/>
</dbReference>
<keyword evidence="10 14" id="KW-0472">Membrane</keyword>
<evidence type="ECO:0000256" key="15">
    <source>
        <dbReference type="SAM" id="SignalP"/>
    </source>
</evidence>
<dbReference type="GO" id="GO:0010497">
    <property type="term" value="P:plasmodesmata-mediated intercellular transport"/>
    <property type="evidence" value="ECO:0007669"/>
    <property type="project" value="TreeGrafter"/>
</dbReference>
<feature type="domain" description="Gnk2-homologous" evidence="16">
    <location>
        <begin position="34"/>
        <end position="137"/>
    </location>
</feature>
<feature type="signal peptide" evidence="15">
    <location>
        <begin position="1"/>
        <end position="29"/>
    </location>
</feature>
<keyword evidence="5 14" id="KW-0812">Transmembrane</keyword>
<comment type="caution">
    <text evidence="17">The sequence shown here is derived from an EMBL/GenBank/DDBJ whole genome shotgun (WGS) entry which is preliminary data.</text>
</comment>
<evidence type="ECO:0000256" key="7">
    <source>
        <dbReference type="ARBA" id="ARBA00022737"/>
    </source>
</evidence>
<dbReference type="GO" id="GO:0009506">
    <property type="term" value="C:plasmodesma"/>
    <property type="evidence" value="ECO:0007669"/>
    <property type="project" value="UniProtKB-SubCell"/>
</dbReference>
<dbReference type="InterPro" id="IPR038408">
    <property type="entry name" value="GNK2_sf"/>
</dbReference>
<evidence type="ECO:0000313" key="18">
    <source>
        <dbReference type="Proteomes" id="UP001279734"/>
    </source>
</evidence>
<evidence type="ECO:0000256" key="14">
    <source>
        <dbReference type="SAM" id="Phobius"/>
    </source>
</evidence>
<protein>
    <recommendedName>
        <fullName evidence="16">Gnk2-homologous domain-containing protein</fullName>
    </recommendedName>
</protein>
<dbReference type="GO" id="GO:0005886">
    <property type="term" value="C:plasma membrane"/>
    <property type="evidence" value="ECO:0007669"/>
    <property type="project" value="UniProtKB-SubCell"/>
</dbReference>
<sequence>MGVRSKNLPFCSFFLLFTILQQLSTPAKSAQDYTSLVYKGCAKQALSDPTGVYSQSLSTLFGSLVQQSSITKFFKTSSGAAQTAISGLYQCRGDLSTGDCYNCVSKLPQLADQLCGKVIAARVQLLGCYILYEVSGFEQISGMQMLYKTCSPTNVAGSGFEMRRDTAFTVMENGIASGNIGFYATSYESVYALGQCEGDLGTADCGDCVKNAVQRAQVECGSSLSGQVYLNKCFISYSYYPNGVPTTASSYSSSSSSSSSGSGQSTGKTVAIILGGTAGVGFLIICALFVRGLAKKRDDF</sequence>
<keyword evidence="9 14" id="KW-1133">Transmembrane helix</keyword>
<accession>A0AAD3XWC3</accession>
<evidence type="ECO:0000256" key="12">
    <source>
        <dbReference type="ARBA" id="ARBA00024184"/>
    </source>
</evidence>
<evidence type="ECO:0000313" key="17">
    <source>
        <dbReference type="EMBL" id="GMH19918.1"/>
    </source>
</evidence>
<keyword evidence="3" id="KW-1003">Cell membrane</keyword>
<dbReference type="Gene3D" id="3.30.430.20">
    <property type="entry name" value="Gnk2 domain, C-X8-C-X2-C motif"/>
    <property type="match status" value="2"/>
</dbReference>
<evidence type="ECO:0000256" key="3">
    <source>
        <dbReference type="ARBA" id="ARBA00022475"/>
    </source>
</evidence>
<dbReference type="PANTHER" id="PTHR32080:SF24">
    <property type="entry name" value="PLASMODESMATA-LOCATED PROTEIN 2"/>
    <property type="match status" value="1"/>
</dbReference>
<dbReference type="Proteomes" id="UP001279734">
    <property type="component" value="Unassembled WGS sequence"/>
</dbReference>
<feature type="transmembrane region" description="Helical" evidence="14">
    <location>
        <begin position="270"/>
        <end position="290"/>
    </location>
</feature>
<feature type="domain" description="Gnk2-homologous" evidence="16">
    <location>
        <begin position="142"/>
        <end position="242"/>
    </location>
</feature>
<dbReference type="AlphaFoldDB" id="A0AAD3XWC3"/>
<evidence type="ECO:0000256" key="9">
    <source>
        <dbReference type="ARBA" id="ARBA00022989"/>
    </source>
</evidence>
<dbReference type="PROSITE" id="PS51473">
    <property type="entry name" value="GNK2"/>
    <property type="match status" value="2"/>
</dbReference>
<keyword evidence="2" id="KW-0813">Transport</keyword>
<comment type="similarity">
    <text evidence="13">Belongs to the cysteine-rich repeat secretory protein family. Plasmodesmata-located proteins (PDLD) subfamily.</text>
</comment>
<keyword evidence="6 15" id="KW-0732">Signal</keyword>
<evidence type="ECO:0000256" key="13">
    <source>
        <dbReference type="ARBA" id="ARBA00038393"/>
    </source>
</evidence>
<evidence type="ECO:0000256" key="8">
    <source>
        <dbReference type="ARBA" id="ARBA00022949"/>
    </source>
</evidence>
<evidence type="ECO:0000256" key="5">
    <source>
        <dbReference type="ARBA" id="ARBA00022692"/>
    </source>
</evidence>
<dbReference type="Pfam" id="PF01657">
    <property type="entry name" value="Stress-antifung"/>
    <property type="match status" value="2"/>
</dbReference>
<evidence type="ECO:0000256" key="2">
    <source>
        <dbReference type="ARBA" id="ARBA00022448"/>
    </source>
</evidence>
<evidence type="ECO:0000256" key="11">
    <source>
        <dbReference type="ARBA" id="ARBA00023157"/>
    </source>
</evidence>
<name>A0AAD3XWC3_NEPGR</name>